<dbReference type="Gene3D" id="3.30.70.360">
    <property type="match status" value="1"/>
</dbReference>
<evidence type="ECO:0000313" key="12">
    <source>
        <dbReference type="Proteomes" id="UP000238196"/>
    </source>
</evidence>
<dbReference type="AlphaFoldDB" id="A0A2S5KGU2"/>
<dbReference type="InterPro" id="IPR001261">
    <property type="entry name" value="ArgE/DapE_CS"/>
</dbReference>
<dbReference type="GO" id="GO:0046872">
    <property type="term" value="F:metal ion binding"/>
    <property type="evidence" value="ECO:0007669"/>
    <property type="project" value="UniProtKB-KW"/>
</dbReference>
<dbReference type="PANTHER" id="PTHR43808:SF31">
    <property type="entry name" value="N-ACETYL-L-CITRULLINE DEACETYLASE"/>
    <property type="match status" value="1"/>
</dbReference>
<accession>A0A2S5KGU2</accession>
<dbReference type="Pfam" id="PF07687">
    <property type="entry name" value="M20_dimer"/>
    <property type="match status" value="1"/>
</dbReference>
<dbReference type="InterPro" id="IPR050072">
    <property type="entry name" value="Peptidase_M20A"/>
</dbReference>
<evidence type="ECO:0000256" key="1">
    <source>
        <dbReference type="ARBA" id="ARBA00001947"/>
    </source>
</evidence>
<keyword evidence="4" id="KW-0055">Arginine biosynthesis</keyword>
<dbReference type="InterPro" id="IPR010169">
    <property type="entry name" value="AcOrn-deacetyl"/>
</dbReference>
<reference evidence="11 12" key="1">
    <citation type="submission" date="2018-02" db="EMBL/GenBank/DDBJ databases">
        <title>novel marine gammaproteobacteria from coastal saline agro ecosystem.</title>
        <authorList>
            <person name="Krishnan R."/>
            <person name="Ramesh Kumar N."/>
        </authorList>
    </citation>
    <scope>NUCLEOTIDE SEQUENCE [LARGE SCALE GENOMIC DNA]</scope>
    <source>
        <strain evidence="11 12">228</strain>
    </source>
</reference>
<dbReference type="Gene3D" id="3.40.630.10">
    <property type="entry name" value="Zn peptidases"/>
    <property type="match status" value="1"/>
</dbReference>
<dbReference type="GO" id="GO:0008777">
    <property type="term" value="F:acetylornithine deacetylase activity"/>
    <property type="evidence" value="ECO:0007669"/>
    <property type="project" value="TreeGrafter"/>
</dbReference>
<dbReference type="InterPro" id="IPR036264">
    <property type="entry name" value="Bact_exopeptidase_dim_dom"/>
</dbReference>
<organism evidence="11 12">
    <name type="scientific">Proteobacteria bacterium 228</name>
    <dbReference type="NCBI Taxonomy" id="2083153"/>
    <lineage>
        <taxon>Bacteria</taxon>
        <taxon>Pseudomonadati</taxon>
        <taxon>Pseudomonadota</taxon>
    </lineage>
</organism>
<evidence type="ECO:0000256" key="7">
    <source>
        <dbReference type="ARBA" id="ARBA00022801"/>
    </source>
</evidence>
<evidence type="ECO:0000256" key="2">
    <source>
        <dbReference type="ARBA" id="ARBA00005691"/>
    </source>
</evidence>
<dbReference type="NCBIfam" id="TIGR01892">
    <property type="entry name" value="AcOrn-deacetyl"/>
    <property type="match status" value="1"/>
</dbReference>
<dbReference type="InterPro" id="IPR011650">
    <property type="entry name" value="Peptidase_M20_dimer"/>
</dbReference>
<dbReference type="Pfam" id="PF01546">
    <property type="entry name" value="Peptidase_M20"/>
    <property type="match status" value="1"/>
</dbReference>
<dbReference type="PROSITE" id="PS00758">
    <property type="entry name" value="ARGE_DAPE_CPG2_1"/>
    <property type="match status" value="1"/>
</dbReference>
<dbReference type="SUPFAM" id="SSF53187">
    <property type="entry name" value="Zn-dependent exopeptidases"/>
    <property type="match status" value="1"/>
</dbReference>
<evidence type="ECO:0000256" key="8">
    <source>
        <dbReference type="ARBA" id="ARBA00022833"/>
    </source>
</evidence>
<evidence type="ECO:0000313" key="11">
    <source>
        <dbReference type="EMBL" id="PPC74024.1"/>
    </source>
</evidence>
<dbReference type="EMBL" id="PRLP01000169">
    <property type="protein sequence ID" value="PPC74024.1"/>
    <property type="molecule type" value="Genomic_DNA"/>
</dbReference>
<dbReference type="NCBIfam" id="NF005710">
    <property type="entry name" value="PRK07522.1"/>
    <property type="match status" value="1"/>
</dbReference>
<dbReference type="PROSITE" id="PS00759">
    <property type="entry name" value="ARGE_DAPE_CPG2_2"/>
    <property type="match status" value="1"/>
</dbReference>
<name>A0A2S5KGU2_9PROT</name>
<comment type="similarity">
    <text evidence="2">Belongs to the peptidase M20A family. ArgE subfamily.</text>
</comment>
<keyword evidence="3" id="KW-0963">Cytoplasm</keyword>
<sequence>MTPVDILSRLIGFNTVSADSNLALIHYVRELLASRGIASTLVHDDSGQKANLFASIGPSGVPGILLSGHTDVVPAAGQAWSVEPFTATLREGRVYGRGSCDMKGFIAVAIAVMLEAADQPLQRPVHLALSYDEEIGCVGVRRLLDILDQPSLKPFLCLIGEPTNMQFAVGHKGKASYQVCCHGQEAHSSLAPLSVNAIHLASDFVGALRQTQQQLRSSGRQDDAYDVPYSTVHVGTIDGGKALNIVPNRCEMEFEIRHLPGDDVDTLLEQLQQQAEQIVARALTDCPNSKAAIDIQLLNAYPGLDTHPSVEAVRFLAGLAKPDTQQLKVAFGTEGGLFAEHFDVPVVVCGPGSIEQAHKPDEYVELTQLEACQALLRAVVASIS</sequence>
<dbReference type="SUPFAM" id="SSF55031">
    <property type="entry name" value="Bacterial exopeptidase dimerisation domain"/>
    <property type="match status" value="1"/>
</dbReference>
<dbReference type="PANTHER" id="PTHR43808">
    <property type="entry name" value="ACETYLORNITHINE DEACETYLASE"/>
    <property type="match status" value="1"/>
</dbReference>
<evidence type="ECO:0000256" key="6">
    <source>
        <dbReference type="ARBA" id="ARBA00022723"/>
    </source>
</evidence>
<dbReference type="Proteomes" id="UP000238196">
    <property type="component" value="Unassembled WGS sequence"/>
</dbReference>
<evidence type="ECO:0000256" key="3">
    <source>
        <dbReference type="ARBA" id="ARBA00022490"/>
    </source>
</evidence>
<comment type="caution">
    <text evidence="11">The sequence shown here is derived from an EMBL/GenBank/DDBJ whole genome shotgun (WGS) entry which is preliminary data.</text>
</comment>
<evidence type="ECO:0000256" key="9">
    <source>
        <dbReference type="ARBA" id="ARBA00023285"/>
    </source>
</evidence>
<comment type="cofactor">
    <cofactor evidence="1">
        <name>Zn(2+)</name>
        <dbReference type="ChEBI" id="CHEBI:29105"/>
    </cofactor>
</comment>
<dbReference type="CDD" id="cd03894">
    <property type="entry name" value="M20_ArgE"/>
    <property type="match status" value="1"/>
</dbReference>
<gene>
    <name evidence="11" type="primary">argE</name>
    <name evidence="11" type="ORF">C4K68_28340</name>
</gene>
<protein>
    <submittedName>
        <fullName evidence="11">Acetylornithine deacetylase</fullName>
    </submittedName>
</protein>
<feature type="domain" description="Peptidase M20 dimerisation" evidence="10">
    <location>
        <begin position="169"/>
        <end position="278"/>
    </location>
</feature>
<evidence type="ECO:0000259" key="10">
    <source>
        <dbReference type="Pfam" id="PF07687"/>
    </source>
</evidence>
<evidence type="ECO:0000256" key="4">
    <source>
        <dbReference type="ARBA" id="ARBA00022571"/>
    </source>
</evidence>
<proteinExistence type="inferred from homology"/>
<keyword evidence="7" id="KW-0378">Hydrolase</keyword>
<dbReference type="GO" id="GO:0006526">
    <property type="term" value="P:L-arginine biosynthetic process"/>
    <property type="evidence" value="ECO:0007669"/>
    <property type="project" value="UniProtKB-KW"/>
</dbReference>
<keyword evidence="6" id="KW-0479">Metal-binding</keyword>
<dbReference type="OrthoDB" id="9809784at2"/>
<keyword evidence="9" id="KW-0170">Cobalt</keyword>
<evidence type="ECO:0000256" key="5">
    <source>
        <dbReference type="ARBA" id="ARBA00022605"/>
    </source>
</evidence>
<keyword evidence="8" id="KW-0862">Zinc</keyword>
<keyword evidence="5" id="KW-0028">Amino-acid biosynthesis</keyword>
<dbReference type="InterPro" id="IPR002933">
    <property type="entry name" value="Peptidase_M20"/>
</dbReference>